<dbReference type="GO" id="GO:0006082">
    <property type="term" value="P:organic acid metabolic process"/>
    <property type="evidence" value="ECO:0007669"/>
    <property type="project" value="TreeGrafter"/>
</dbReference>
<feature type="binding site" description="axial binding residue" evidence="5">
    <location>
        <position position="91"/>
    </location>
    <ligand>
        <name>heme</name>
        <dbReference type="ChEBI" id="CHEBI:30413"/>
    </ligand>
    <ligandPart>
        <name>Fe</name>
        <dbReference type="ChEBI" id="CHEBI:18248"/>
    </ligandPart>
</feature>
<keyword evidence="7" id="KW-0812">Transmembrane</keyword>
<keyword evidence="2 5" id="KW-0479">Metal-binding</keyword>
<dbReference type="InterPro" id="IPR002401">
    <property type="entry name" value="Cyt_P450_E_grp-I"/>
</dbReference>
<dbReference type="InterPro" id="IPR036396">
    <property type="entry name" value="Cyt_P450_sf"/>
</dbReference>
<organism evidence="8 9">
    <name type="scientific">Parelaphostrongylus tenuis</name>
    <name type="common">Meningeal worm</name>
    <dbReference type="NCBI Taxonomy" id="148309"/>
    <lineage>
        <taxon>Eukaryota</taxon>
        <taxon>Metazoa</taxon>
        <taxon>Ecdysozoa</taxon>
        <taxon>Nematoda</taxon>
        <taxon>Chromadorea</taxon>
        <taxon>Rhabditida</taxon>
        <taxon>Rhabditina</taxon>
        <taxon>Rhabditomorpha</taxon>
        <taxon>Strongyloidea</taxon>
        <taxon>Metastrongylidae</taxon>
        <taxon>Parelaphostrongylus</taxon>
    </lineage>
</organism>
<keyword evidence="3 5" id="KW-0408">Iron</keyword>
<dbReference type="Proteomes" id="UP001196413">
    <property type="component" value="Unassembled WGS sequence"/>
</dbReference>
<sequence>MNLPHETTCPVEVGKWSLPAHTGVIAQISNVLYDDEASTYLRFFPFPDDCLIVVSVFPSPLTFDPSRFIDDNGKLKKVEELIPFSIGKRQCLGEALARMELFLFTANLLNRFELSCVRAGESPSMKKSFGTTAQPHPYRYDWAIIVHKRMALSVFLMTSLITLLVNMASYMAAEMMTYALQKQVSDSKVKNS</sequence>
<evidence type="ECO:0000256" key="2">
    <source>
        <dbReference type="ARBA" id="ARBA00022723"/>
    </source>
</evidence>
<dbReference type="PANTHER" id="PTHR24300:SF375">
    <property type="entry name" value="CYTOCHROME P450 FAMILY"/>
    <property type="match status" value="1"/>
</dbReference>
<dbReference type="SUPFAM" id="SSF48264">
    <property type="entry name" value="Cytochrome P450"/>
    <property type="match status" value="1"/>
</dbReference>
<dbReference type="PRINTS" id="PR00463">
    <property type="entry name" value="EP450I"/>
</dbReference>
<name>A0AAD5N533_PARTN</name>
<keyword evidence="9" id="KW-1185">Reference proteome</keyword>
<evidence type="ECO:0000256" key="7">
    <source>
        <dbReference type="SAM" id="Phobius"/>
    </source>
</evidence>
<dbReference type="Pfam" id="PF00067">
    <property type="entry name" value="p450"/>
    <property type="match status" value="1"/>
</dbReference>
<evidence type="ECO:0000313" key="8">
    <source>
        <dbReference type="EMBL" id="KAJ1360631.1"/>
    </source>
</evidence>
<evidence type="ECO:0008006" key="10">
    <source>
        <dbReference type="Google" id="ProtNLM"/>
    </source>
</evidence>
<evidence type="ECO:0000256" key="6">
    <source>
        <dbReference type="RuleBase" id="RU000461"/>
    </source>
</evidence>
<keyword evidence="5 6" id="KW-0349">Heme</keyword>
<feature type="transmembrane region" description="Helical" evidence="7">
    <location>
        <begin position="150"/>
        <end position="173"/>
    </location>
</feature>
<dbReference type="Gene3D" id="1.10.630.10">
    <property type="entry name" value="Cytochrome P450"/>
    <property type="match status" value="1"/>
</dbReference>
<dbReference type="PANTHER" id="PTHR24300">
    <property type="entry name" value="CYTOCHROME P450 508A4-RELATED"/>
    <property type="match status" value="1"/>
</dbReference>
<dbReference type="PROSITE" id="PS00086">
    <property type="entry name" value="CYTOCHROME_P450"/>
    <property type="match status" value="1"/>
</dbReference>
<proteinExistence type="inferred from homology"/>
<reference evidence="8" key="1">
    <citation type="submission" date="2021-06" db="EMBL/GenBank/DDBJ databases">
        <title>Parelaphostrongylus tenuis whole genome reference sequence.</title>
        <authorList>
            <person name="Garwood T.J."/>
            <person name="Larsen P.A."/>
            <person name="Fountain-Jones N.M."/>
            <person name="Garbe J.R."/>
            <person name="Macchietto M.G."/>
            <person name="Kania S.A."/>
            <person name="Gerhold R.W."/>
            <person name="Richards J.E."/>
            <person name="Wolf T.M."/>
        </authorList>
    </citation>
    <scope>NUCLEOTIDE SEQUENCE</scope>
    <source>
        <strain evidence="8">MNPRO001-30</strain>
        <tissue evidence="8">Meninges</tissue>
    </source>
</reference>
<dbReference type="AlphaFoldDB" id="A0AAD5N533"/>
<dbReference type="InterPro" id="IPR050182">
    <property type="entry name" value="Cytochrome_P450_fam2"/>
</dbReference>
<keyword evidence="7" id="KW-0472">Membrane</keyword>
<accession>A0AAD5N533</accession>
<keyword evidence="6" id="KW-0560">Oxidoreductase</keyword>
<evidence type="ECO:0000256" key="4">
    <source>
        <dbReference type="ARBA" id="ARBA00023033"/>
    </source>
</evidence>
<evidence type="ECO:0000313" key="9">
    <source>
        <dbReference type="Proteomes" id="UP001196413"/>
    </source>
</evidence>
<comment type="caution">
    <text evidence="8">The sequence shown here is derived from an EMBL/GenBank/DDBJ whole genome shotgun (WGS) entry which is preliminary data.</text>
</comment>
<keyword evidence="4 6" id="KW-0503">Monooxygenase</keyword>
<comment type="cofactor">
    <cofactor evidence="5">
        <name>heme</name>
        <dbReference type="ChEBI" id="CHEBI:30413"/>
    </cofactor>
</comment>
<protein>
    <recommendedName>
        <fullName evidence="10">Cytochrome P450</fullName>
    </recommendedName>
</protein>
<dbReference type="GO" id="GO:0005506">
    <property type="term" value="F:iron ion binding"/>
    <property type="evidence" value="ECO:0007669"/>
    <property type="project" value="InterPro"/>
</dbReference>
<gene>
    <name evidence="8" type="ORF">KIN20_019656</name>
</gene>
<keyword evidence="7" id="KW-1133">Transmembrane helix</keyword>
<dbReference type="GO" id="GO:0016712">
    <property type="term" value="F:oxidoreductase activity, acting on paired donors, with incorporation or reduction of molecular oxygen, reduced flavin or flavoprotein as one donor, and incorporation of one atom of oxygen"/>
    <property type="evidence" value="ECO:0007669"/>
    <property type="project" value="TreeGrafter"/>
</dbReference>
<evidence type="ECO:0000256" key="1">
    <source>
        <dbReference type="ARBA" id="ARBA00010617"/>
    </source>
</evidence>
<dbReference type="GO" id="GO:0020037">
    <property type="term" value="F:heme binding"/>
    <property type="evidence" value="ECO:0007669"/>
    <property type="project" value="InterPro"/>
</dbReference>
<dbReference type="GO" id="GO:0006805">
    <property type="term" value="P:xenobiotic metabolic process"/>
    <property type="evidence" value="ECO:0007669"/>
    <property type="project" value="TreeGrafter"/>
</dbReference>
<dbReference type="GO" id="GO:0005737">
    <property type="term" value="C:cytoplasm"/>
    <property type="evidence" value="ECO:0007669"/>
    <property type="project" value="TreeGrafter"/>
</dbReference>
<evidence type="ECO:0000256" key="3">
    <source>
        <dbReference type="ARBA" id="ARBA00023004"/>
    </source>
</evidence>
<dbReference type="InterPro" id="IPR001128">
    <property type="entry name" value="Cyt_P450"/>
</dbReference>
<dbReference type="InterPro" id="IPR017972">
    <property type="entry name" value="Cyt_P450_CS"/>
</dbReference>
<comment type="similarity">
    <text evidence="1 6">Belongs to the cytochrome P450 family.</text>
</comment>
<dbReference type="EMBL" id="JAHQIW010003923">
    <property type="protein sequence ID" value="KAJ1360631.1"/>
    <property type="molecule type" value="Genomic_DNA"/>
</dbReference>
<evidence type="ECO:0000256" key="5">
    <source>
        <dbReference type="PIRSR" id="PIRSR602401-1"/>
    </source>
</evidence>